<evidence type="ECO:0000256" key="1">
    <source>
        <dbReference type="SAM" id="SignalP"/>
    </source>
</evidence>
<feature type="chain" id="PRO_5047186652" evidence="1">
    <location>
        <begin position="22"/>
        <end position="307"/>
    </location>
</feature>
<dbReference type="Proteomes" id="UP001596472">
    <property type="component" value="Unassembled WGS sequence"/>
</dbReference>
<sequence length="307" mass="34590">MKLKAFLPTLLVGVIAGLGLASEPGDAIDYESFLGRQDMLWDRVPNRWEVAPYTGNGQVGFLFYQAQGAAKNIISIHAGRHDYYDHRLPHEGKELLWIYRSRLPLGRFNLESKGEIKSADLRLSLWNAELSGEITTSEGSYRVRGLSHALHDVIYFETKASEGESISISWHPETPIAPVKTTLDAGGGPKGGSWDAMREAPYPLPPEPSLSDEDGTKFCHQPLHQHRGETTTGWEVRGEPDGRQTLTASVHHSFPERDSREKAKANLKQAQTMLAEGSFFDTHRKWWHDYYPLSFLTLNDPEKEAFY</sequence>
<name>A0ABW2L9A0_9BACT</name>
<evidence type="ECO:0000313" key="3">
    <source>
        <dbReference type="Proteomes" id="UP001596472"/>
    </source>
</evidence>
<gene>
    <name evidence="2" type="ORF">ACFQY0_11245</name>
</gene>
<reference evidence="3" key="1">
    <citation type="journal article" date="2019" name="Int. J. Syst. Evol. Microbiol.">
        <title>The Global Catalogue of Microorganisms (GCM) 10K type strain sequencing project: providing services to taxonomists for standard genome sequencing and annotation.</title>
        <authorList>
            <consortium name="The Broad Institute Genomics Platform"/>
            <consortium name="The Broad Institute Genome Sequencing Center for Infectious Disease"/>
            <person name="Wu L."/>
            <person name="Ma J."/>
        </authorList>
    </citation>
    <scope>NUCLEOTIDE SEQUENCE [LARGE SCALE GENOMIC DNA]</scope>
    <source>
        <strain evidence="3">CGMCC 4.1467</strain>
    </source>
</reference>
<keyword evidence="1" id="KW-0732">Signal</keyword>
<evidence type="ECO:0000313" key="2">
    <source>
        <dbReference type="EMBL" id="MFC7337755.1"/>
    </source>
</evidence>
<organism evidence="2 3">
    <name type="scientific">Haloferula chungangensis</name>
    <dbReference type="NCBI Taxonomy" id="1048331"/>
    <lineage>
        <taxon>Bacteria</taxon>
        <taxon>Pseudomonadati</taxon>
        <taxon>Verrucomicrobiota</taxon>
        <taxon>Verrucomicrobiia</taxon>
        <taxon>Verrucomicrobiales</taxon>
        <taxon>Verrucomicrobiaceae</taxon>
        <taxon>Haloferula</taxon>
    </lineage>
</organism>
<dbReference type="EMBL" id="JBHTBS010000005">
    <property type="protein sequence ID" value="MFC7337755.1"/>
    <property type="molecule type" value="Genomic_DNA"/>
</dbReference>
<proteinExistence type="predicted"/>
<dbReference type="Gene3D" id="2.70.98.50">
    <property type="entry name" value="putative glycoside hydrolase family protein from bacillus halodurans"/>
    <property type="match status" value="1"/>
</dbReference>
<accession>A0ABW2L9A0</accession>
<feature type="signal peptide" evidence="1">
    <location>
        <begin position="1"/>
        <end position="21"/>
    </location>
</feature>
<keyword evidence="3" id="KW-1185">Reference proteome</keyword>
<comment type="caution">
    <text evidence="2">The sequence shown here is derived from an EMBL/GenBank/DDBJ whole genome shotgun (WGS) entry which is preliminary data.</text>
</comment>
<protein>
    <submittedName>
        <fullName evidence="2">Uncharacterized protein</fullName>
    </submittedName>
</protein>
<dbReference type="RefSeq" id="WP_379712352.1">
    <property type="nucleotide sequence ID" value="NZ_JBHTBS010000005.1"/>
</dbReference>